<comment type="caution">
    <text evidence="4">The sequence shown here is derived from an EMBL/GenBank/DDBJ whole genome shotgun (WGS) entry which is preliminary data.</text>
</comment>
<name>A0A8T0E3Y9_ARGBR</name>
<dbReference type="PANTHER" id="PTHR36299">
    <property type="entry name" value="AGAP008005-PA"/>
    <property type="match status" value="1"/>
</dbReference>
<feature type="domain" description="DUF4773" evidence="3">
    <location>
        <begin position="189"/>
        <end position="301"/>
    </location>
</feature>
<gene>
    <name evidence="4" type="ORF">HNY73_022954</name>
</gene>
<keyword evidence="2" id="KW-0732">Signal</keyword>
<reference evidence="4" key="2">
    <citation type="submission" date="2020-06" db="EMBL/GenBank/DDBJ databases">
        <authorList>
            <person name="Sheffer M."/>
        </authorList>
    </citation>
    <scope>NUCLEOTIDE SEQUENCE</scope>
</reference>
<evidence type="ECO:0000259" key="3">
    <source>
        <dbReference type="Pfam" id="PF15998"/>
    </source>
</evidence>
<dbReference type="InterPro" id="IPR031941">
    <property type="entry name" value="DUF4773"/>
</dbReference>
<dbReference type="PANTHER" id="PTHR36299:SF2">
    <property type="entry name" value="DUF4773 DOMAIN-CONTAINING PROTEIN"/>
    <property type="match status" value="1"/>
</dbReference>
<protein>
    <recommendedName>
        <fullName evidence="3">DUF4773 domain-containing protein</fullName>
    </recommendedName>
</protein>
<feature type="compositionally biased region" description="Basic and acidic residues" evidence="1">
    <location>
        <begin position="57"/>
        <end position="74"/>
    </location>
</feature>
<feature type="region of interest" description="Disordered" evidence="1">
    <location>
        <begin position="23"/>
        <end position="78"/>
    </location>
</feature>
<dbReference type="Proteomes" id="UP000807504">
    <property type="component" value="Unassembled WGS sequence"/>
</dbReference>
<feature type="compositionally biased region" description="Polar residues" evidence="1">
    <location>
        <begin position="25"/>
        <end position="39"/>
    </location>
</feature>
<sequence length="340" mass="38180">MISKFILILLLTLLRSPMEAAEENGINSEDNNSQESSGKSLDPDVIQNVLENLNDVGDIKEEDEKKESSEKNLDPDVIQNVLENLKDVGDITEKEEKKESSEKNLDPDVIKNVLKNLKDVGDIIEGTEKSADNASDEDRDKETEDTKVKIRKVRAAGTPYQANETTTATSFSFGIGKDGNGDSDEAHFNCECELGNYCKCCSHIKIMNFELDKKGCIQIEYISKELGLNLTFILDEIVVFTKTFTVLIAEPLCFDFPGLLQYFGDFCIHVKTDDDTLEDRLNVCMNLQARIFKNAINTFKVGYPLEYVLGDSNKSTDAFNRITERPLPTKIAYEAMAKEH</sequence>
<proteinExistence type="predicted"/>
<evidence type="ECO:0000256" key="2">
    <source>
        <dbReference type="SAM" id="SignalP"/>
    </source>
</evidence>
<keyword evidence="5" id="KW-1185">Reference proteome</keyword>
<feature type="signal peptide" evidence="2">
    <location>
        <begin position="1"/>
        <end position="20"/>
    </location>
</feature>
<evidence type="ECO:0000313" key="4">
    <source>
        <dbReference type="EMBL" id="KAF8764927.1"/>
    </source>
</evidence>
<reference evidence="4" key="1">
    <citation type="journal article" date="2020" name="bioRxiv">
        <title>Chromosome-level reference genome of the European wasp spider Argiope bruennichi: a resource for studies on range expansion and evolutionary adaptation.</title>
        <authorList>
            <person name="Sheffer M.M."/>
            <person name="Hoppe A."/>
            <person name="Krehenwinkel H."/>
            <person name="Uhl G."/>
            <person name="Kuss A.W."/>
            <person name="Jensen L."/>
            <person name="Jensen C."/>
            <person name="Gillespie R.G."/>
            <person name="Hoff K.J."/>
            <person name="Prost S."/>
        </authorList>
    </citation>
    <scope>NUCLEOTIDE SEQUENCE</scope>
</reference>
<evidence type="ECO:0000313" key="5">
    <source>
        <dbReference type="Proteomes" id="UP000807504"/>
    </source>
</evidence>
<accession>A0A8T0E3Y9</accession>
<evidence type="ECO:0000256" key="1">
    <source>
        <dbReference type="SAM" id="MobiDB-lite"/>
    </source>
</evidence>
<dbReference type="Pfam" id="PF15998">
    <property type="entry name" value="DUF4773"/>
    <property type="match status" value="1"/>
</dbReference>
<feature type="region of interest" description="Disordered" evidence="1">
    <location>
        <begin position="126"/>
        <end position="146"/>
    </location>
</feature>
<dbReference type="EMBL" id="JABXBU010002231">
    <property type="protein sequence ID" value="KAF8764927.1"/>
    <property type="molecule type" value="Genomic_DNA"/>
</dbReference>
<dbReference type="AlphaFoldDB" id="A0A8T0E3Y9"/>
<organism evidence="4 5">
    <name type="scientific">Argiope bruennichi</name>
    <name type="common">Wasp spider</name>
    <name type="synonym">Aranea bruennichi</name>
    <dbReference type="NCBI Taxonomy" id="94029"/>
    <lineage>
        <taxon>Eukaryota</taxon>
        <taxon>Metazoa</taxon>
        <taxon>Ecdysozoa</taxon>
        <taxon>Arthropoda</taxon>
        <taxon>Chelicerata</taxon>
        <taxon>Arachnida</taxon>
        <taxon>Araneae</taxon>
        <taxon>Araneomorphae</taxon>
        <taxon>Entelegynae</taxon>
        <taxon>Araneoidea</taxon>
        <taxon>Araneidae</taxon>
        <taxon>Argiope</taxon>
    </lineage>
</organism>
<feature type="chain" id="PRO_5035904646" description="DUF4773 domain-containing protein" evidence="2">
    <location>
        <begin position="21"/>
        <end position="340"/>
    </location>
</feature>